<evidence type="ECO:0000256" key="1">
    <source>
        <dbReference type="SAM" id="MobiDB-lite"/>
    </source>
</evidence>
<gene>
    <name evidence="2" type="ORF">BE15_17325</name>
</gene>
<sequence length="61" mass="6962">MRSRAGRGRRVWEPKNHTGAQAIEEPGAMIWHEVNTRDHKRAAEFCCRVFGLEARKLESAG</sequence>
<evidence type="ECO:0000313" key="3">
    <source>
        <dbReference type="Proteomes" id="UP000075260"/>
    </source>
</evidence>
<reference evidence="2 3" key="1">
    <citation type="submission" date="2014-02" db="EMBL/GenBank/DDBJ databases">
        <title>The small core and large imbalanced accessory genome model reveals a collaborative survival strategy of Sorangium cellulosum strains in nature.</title>
        <authorList>
            <person name="Han K."/>
            <person name="Peng R."/>
            <person name="Blom J."/>
            <person name="Li Y.-Z."/>
        </authorList>
    </citation>
    <scope>NUCLEOTIDE SEQUENCE [LARGE SCALE GENOMIC DNA]</scope>
    <source>
        <strain evidence="2 3">So0008-312</strain>
    </source>
</reference>
<dbReference type="RefSeq" id="WP_061607558.1">
    <property type="nucleotide sequence ID" value="NZ_JEMA01000388.1"/>
</dbReference>
<dbReference type="EMBL" id="JEMA01000388">
    <property type="protein sequence ID" value="KYF70564.1"/>
    <property type="molecule type" value="Genomic_DNA"/>
</dbReference>
<evidence type="ECO:0000313" key="2">
    <source>
        <dbReference type="EMBL" id="KYF70564.1"/>
    </source>
</evidence>
<accession>A0A150QRI5</accession>
<name>A0A150QRI5_SORCE</name>
<dbReference type="Proteomes" id="UP000075260">
    <property type="component" value="Unassembled WGS sequence"/>
</dbReference>
<dbReference type="Gene3D" id="3.10.180.10">
    <property type="entry name" value="2,3-Dihydroxybiphenyl 1,2-Dioxygenase, domain 1"/>
    <property type="match status" value="1"/>
</dbReference>
<dbReference type="AlphaFoldDB" id="A0A150QRI5"/>
<proteinExistence type="predicted"/>
<protein>
    <recommendedName>
        <fullName evidence="4">Glyoxalase-like domain-containing protein</fullName>
    </recommendedName>
</protein>
<feature type="region of interest" description="Disordered" evidence="1">
    <location>
        <begin position="1"/>
        <end position="23"/>
    </location>
</feature>
<comment type="caution">
    <text evidence="2">The sequence shown here is derived from an EMBL/GenBank/DDBJ whole genome shotgun (WGS) entry which is preliminary data.</text>
</comment>
<evidence type="ECO:0008006" key="4">
    <source>
        <dbReference type="Google" id="ProtNLM"/>
    </source>
</evidence>
<organism evidence="2 3">
    <name type="scientific">Sorangium cellulosum</name>
    <name type="common">Polyangium cellulosum</name>
    <dbReference type="NCBI Taxonomy" id="56"/>
    <lineage>
        <taxon>Bacteria</taxon>
        <taxon>Pseudomonadati</taxon>
        <taxon>Myxococcota</taxon>
        <taxon>Polyangia</taxon>
        <taxon>Polyangiales</taxon>
        <taxon>Polyangiaceae</taxon>
        <taxon>Sorangium</taxon>
    </lineage>
</organism>
<dbReference type="InterPro" id="IPR029068">
    <property type="entry name" value="Glyas_Bleomycin-R_OHBP_Dase"/>
</dbReference>